<accession>A0A1D2VPL8</accession>
<protein>
    <submittedName>
        <fullName evidence="1">ATPase, F0 complex, subunit J</fullName>
    </submittedName>
</protein>
<dbReference type="EMBL" id="KV454475">
    <property type="protein sequence ID" value="ODV63563.1"/>
    <property type="molecule type" value="Genomic_DNA"/>
</dbReference>
<sequence length="56" mass="6118">MKSFPTPIIKPLWPFMAGGAITFAIISKLANASMNSAEFINDPRHPRFAAGDKTLK</sequence>
<proteinExistence type="predicted"/>
<dbReference type="InParanoid" id="A0A1D2VPL8"/>
<gene>
    <name evidence="1" type="ORF">ASCRUDRAFT_52529</name>
</gene>
<evidence type="ECO:0000313" key="1">
    <source>
        <dbReference type="EMBL" id="ODV63563.1"/>
    </source>
</evidence>
<keyword evidence="2" id="KW-1185">Reference proteome</keyword>
<name>A0A1D2VPL8_9ASCO</name>
<dbReference type="RefSeq" id="XP_020049870.1">
    <property type="nucleotide sequence ID" value="XM_020191096.1"/>
</dbReference>
<dbReference type="AlphaFoldDB" id="A0A1D2VPL8"/>
<dbReference type="OrthoDB" id="5520611at2759"/>
<reference evidence="2" key="1">
    <citation type="submission" date="2016-05" db="EMBL/GenBank/DDBJ databases">
        <title>Comparative genomics of biotechnologically important yeasts.</title>
        <authorList>
            <consortium name="DOE Joint Genome Institute"/>
            <person name="Riley R."/>
            <person name="Haridas S."/>
            <person name="Wolfe K.H."/>
            <person name="Lopes M.R."/>
            <person name="Hittinger C.T."/>
            <person name="Goker M."/>
            <person name="Salamov A."/>
            <person name="Wisecaver J."/>
            <person name="Long T.M."/>
            <person name="Aerts A.L."/>
            <person name="Barry K."/>
            <person name="Choi C."/>
            <person name="Clum A."/>
            <person name="Coughlan A.Y."/>
            <person name="Deshpande S."/>
            <person name="Douglass A.P."/>
            <person name="Hanson S.J."/>
            <person name="Klenk H.-P."/>
            <person name="Labutti K."/>
            <person name="Lapidus A."/>
            <person name="Lindquist E."/>
            <person name="Lipzen A."/>
            <person name="Meier-Kolthoff J.P."/>
            <person name="Ohm R.A."/>
            <person name="Otillar R.P."/>
            <person name="Pangilinan J."/>
            <person name="Peng Y."/>
            <person name="Rokas A."/>
            <person name="Rosa C.A."/>
            <person name="Scheuner C."/>
            <person name="Sibirny A.A."/>
            <person name="Slot J.C."/>
            <person name="Stielow J.B."/>
            <person name="Sun H."/>
            <person name="Kurtzman C.P."/>
            <person name="Blackwell M."/>
            <person name="Grigoriev I.V."/>
            <person name="Jeffries T.W."/>
        </authorList>
    </citation>
    <scope>NUCLEOTIDE SEQUENCE [LARGE SCALE GENOMIC DNA]</scope>
    <source>
        <strain evidence="2">DSM 1968</strain>
    </source>
</reference>
<dbReference type="InterPro" id="IPR006995">
    <property type="entry name" value="ATP_synth_F0_jsu"/>
</dbReference>
<dbReference type="STRING" id="1344418.A0A1D2VPL8"/>
<dbReference type="PANTHER" id="PTHR28060">
    <property type="entry name" value="ATP SYNTHASE SUBUNIT J, MITOCHONDRIAL"/>
    <property type="match status" value="1"/>
</dbReference>
<evidence type="ECO:0000313" key="2">
    <source>
        <dbReference type="Proteomes" id="UP000095038"/>
    </source>
</evidence>
<dbReference type="GO" id="GO:0005743">
    <property type="term" value="C:mitochondrial inner membrane"/>
    <property type="evidence" value="ECO:0007669"/>
    <property type="project" value="EnsemblFungi"/>
</dbReference>
<dbReference type="GO" id="GO:0046933">
    <property type="term" value="F:proton-transporting ATP synthase activity, rotational mechanism"/>
    <property type="evidence" value="ECO:0007669"/>
    <property type="project" value="EnsemblFungi"/>
</dbReference>
<dbReference type="GeneID" id="30964732"/>
<dbReference type="GO" id="GO:0033615">
    <property type="term" value="P:mitochondrial proton-transporting ATP synthase complex assembly"/>
    <property type="evidence" value="ECO:0007669"/>
    <property type="project" value="EnsemblFungi"/>
</dbReference>
<dbReference type="Pfam" id="PF04911">
    <property type="entry name" value="ATP-synt_J"/>
    <property type="match status" value="1"/>
</dbReference>
<dbReference type="Proteomes" id="UP000095038">
    <property type="component" value="Unassembled WGS sequence"/>
</dbReference>
<dbReference type="PANTHER" id="PTHR28060:SF1">
    <property type="entry name" value="ATP SYNTHASE SUBUNIT J, MITOCHONDRIAL"/>
    <property type="match status" value="1"/>
</dbReference>
<dbReference type="FunCoup" id="A0A1D2VPL8">
    <property type="interactions" value="82"/>
</dbReference>
<dbReference type="GO" id="GO:0045259">
    <property type="term" value="C:proton-transporting ATP synthase complex"/>
    <property type="evidence" value="ECO:0007669"/>
    <property type="project" value="EnsemblFungi"/>
</dbReference>
<organism evidence="1 2">
    <name type="scientific">Ascoidea rubescens DSM 1968</name>
    <dbReference type="NCBI Taxonomy" id="1344418"/>
    <lineage>
        <taxon>Eukaryota</taxon>
        <taxon>Fungi</taxon>
        <taxon>Dikarya</taxon>
        <taxon>Ascomycota</taxon>
        <taxon>Saccharomycotina</taxon>
        <taxon>Saccharomycetes</taxon>
        <taxon>Ascoideaceae</taxon>
        <taxon>Ascoidea</taxon>
    </lineage>
</organism>